<name>A0A1J7J3C2_9PEZI</name>
<evidence type="ECO:0000313" key="2">
    <source>
        <dbReference type="EMBL" id="OIW34286.1"/>
    </source>
</evidence>
<evidence type="ECO:0000313" key="3">
    <source>
        <dbReference type="Proteomes" id="UP000182658"/>
    </source>
</evidence>
<feature type="compositionally biased region" description="Polar residues" evidence="1">
    <location>
        <begin position="183"/>
        <end position="196"/>
    </location>
</feature>
<feature type="region of interest" description="Disordered" evidence="1">
    <location>
        <begin position="163"/>
        <end position="196"/>
    </location>
</feature>
<accession>A0A1J7J3C2</accession>
<reference evidence="2 3" key="1">
    <citation type="submission" date="2016-10" db="EMBL/GenBank/DDBJ databases">
        <title>Draft genome sequence of Coniochaeta ligniaria NRRL30616, a lignocellulolytic fungus for bioabatement of inhibitors in plant biomass hydrolysates.</title>
        <authorList>
            <consortium name="DOE Joint Genome Institute"/>
            <person name="Jimenez D.J."/>
            <person name="Hector R.E."/>
            <person name="Riley R."/>
            <person name="Sun H."/>
            <person name="Grigoriev I.V."/>
            <person name="Van Elsas J.D."/>
            <person name="Nichols N.N."/>
        </authorList>
    </citation>
    <scope>NUCLEOTIDE SEQUENCE [LARGE SCALE GENOMIC DNA]</scope>
    <source>
        <strain evidence="2 3">NRRL 30616</strain>
    </source>
</reference>
<protein>
    <submittedName>
        <fullName evidence="2">Uncharacterized protein</fullName>
    </submittedName>
</protein>
<keyword evidence="3" id="KW-1185">Reference proteome</keyword>
<feature type="compositionally biased region" description="Low complexity" evidence="1">
    <location>
        <begin position="163"/>
        <end position="177"/>
    </location>
</feature>
<feature type="compositionally biased region" description="Polar residues" evidence="1">
    <location>
        <begin position="344"/>
        <end position="360"/>
    </location>
</feature>
<dbReference type="InParanoid" id="A0A1J7J3C2"/>
<gene>
    <name evidence="2" type="ORF">CONLIGDRAFT_638660</name>
</gene>
<dbReference type="AlphaFoldDB" id="A0A1J7J3C2"/>
<feature type="region of interest" description="Disordered" evidence="1">
    <location>
        <begin position="341"/>
        <end position="360"/>
    </location>
</feature>
<proteinExistence type="predicted"/>
<dbReference type="Proteomes" id="UP000182658">
    <property type="component" value="Unassembled WGS sequence"/>
</dbReference>
<organism evidence="2 3">
    <name type="scientific">Coniochaeta ligniaria NRRL 30616</name>
    <dbReference type="NCBI Taxonomy" id="1408157"/>
    <lineage>
        <taxon>Eukaryota</taxon>
        <taxon>Fungi</taxon>
        <taxon>Dikarya</taxon>
        <taxon>Ascomycota</taxon>
        <taxon>Pezizomycotina</taxon>
        <taxon>Sordariomycetes</taxon>
        <taxon>Sordariomycetidae</taxon>
        <taxon>Coniochaetales</taxon>
        <taxon>Coniochaetaceae</taxon>
        <taxon>Coniochaeta</taxon>
    </lineage>
</organism>
<dbReference type="EMBL" id="KV875093">
    <property type="protein sequence ID" value="OIW34286.1"/>
    <property type="molecule type" value="Genomic_DNA"/>
</dbReference>
<evidence type="ECO:0000256" key="1">
    <source>
        <dbReference type="SAM" id="MobiDB-lite"/>
    </source>
</evidence>
<sequence>MPFELDAGLPLTALPLVPTSEVHARNLLVYRDNVDTENLRLTEKIVSSTATTSHTHHFNHKFNIQRDIAVPLYTLKQKTQLEWVIEVICDGTPLVFSFANRGDVLELQRFFTGYEVKDSFLGAETLARLKGSKRKFRGKSEHHGMAEIQLWEWPDEIRTQLSPMTTRSSDSRTPTSSLAPSELSMSDAVTVQTDHSTGRQAVVSDLNPPPLLVLFLQESDRYTMLGIDILVTQIETSPTLLMDGWLGVQNSRQGDPIEVHMTATNRDGDGLRAWNLCSMAATNVSSTVARKCERLLFKFKDPLETERFDTALLKCRLRRSERTKERNVELLRLANGFRPGGVESPTSPRSSVLFTPSMSTPSMRQSRTFATFPAPAMTSAVQELQRAQFTSRTPTSFSGPTVSPVLRDPNSAQFTLAIPRNNSTPQIETVIPGYRLELQTERPVREVHGNSMPTQEMPVTSYQQWGG</sequence>